<accession>A0A5C5YX03</accession>
<evidence type="ECO:0000313" key="2">
    <source>
        <dbReference type="Proteomes" id="UP000315010"/>
    </source>
</evidence>
<keyword evidence="2" id="KW-1185">Reference proteome</keyword>
<organism evidence="1 2">
    <name type="scientific">Novipirellula herctigrandis</name>
    <dbReference type="NCBI Taxonomy" id="2527986"/>
    <lineage>
        <taxon>Bacteria</taxon>
        <taxon>Pseudomonadati</taxon>
        <taxon>Planctomycetota</taxon>
        <taxon>Planctomycetia</taxon>
        <taxon>Pirellulales</taxon>
        <taxon>Pirellulaceae</taxon>
        <taxon>Novipirellula</taxon>
    </lineage>
</organism>
<dbReference type="EMBL" id="SJPJ01000001">
    <property type="protein sequence ID" value="TWT79542.1"/>
    <property type="molecule type" value="Genomic_DNA"/>
</dbReference>
<sequence length="161" mass="18429">MDPLVADIASCFPVNPVPAARDAIIDTYMVEHLHEILGDKPWPSLSPIECRHCSDGFTFLTPIGLHYYLPAYMTAEVVDAEEADVVIDSLIGLFQRDRFYRDDRYLEFWNLVTDDQLAIIGHWVDHYETTYDFNDCTQSEVTIARTWLATLSDARHSKNDG</sequence>
<comment type="caution">
    <text evidence="1">The sequence shown here is derived from an EMBL/GenBank/DDBJ whole genome shotgun (WGS) entry which is preliminary data.</text>
</comment>
<dbReference type="OrthoDB" id="8964958at2"/>
<dbReference type="RefSeq" id="WP_146394738.1">
    <property type="nucleotide sequence ID" value="NZ_SJPJ01000001.1"/>
</dbReference>
<dbReference type="Pfam" id="PF20461">
    <property type="entry name" value="DUF6714"/>
    <property type="match status" value="1"/>
</dbReference>
<evidence type="ECO:0000313" key="1">
    <source>
        <dbReference type="EMBL" id="TWT79542.1"/>
    </source>
</evidence>
<proteinExistence type="predicted"/>
<name>A0A5C5YX03_9BACT</name>
<dbReference type="InterPro" id="IPR046560">
    <property type="entry name" value="DUF6714"/>
</dbReference>
<protein>
    <submittedName>
        <fullName evidence="1">Uncharacterized protein</fullName>
    </submittedName>
</protein>
<reference evidence="1 2" key="1">
    <citation type="submission" date="2019-02" db="EMBL/GenBank/DDBJ databases">
        <title>Deep-cultivation of Planctomycetes and their phenomic and genomic characterization uncovers novel biology.</title>
        <authorList>
            <person name="Wiegand S."/>
            <person name="Jogler M."/>
            <person name="Boedeker C."/>
            <person name="Pinto D."/>
            <person name="Vollmers J."/>
            <person name="Rivas-Marin E."/>
            <person name="Kohn T."/>
            <person name="Peeters S.H."/>
            <person name="Heuer A."/>
            <person name="Rast P."/>
            <person name="Oberbeckmann S."/>
            <person name="Bunk B."/>
            <person name="Jeske O."/>
            <person name="Meyerdierks A."/>
            <person name="Storesund J.E."/>
            <person name="Kallscheuer N."/>
            <person name="Luecker S."/>
            <person name="Lage O.M."/>
            <person name="Pohl T."/>
            <person name="Merkel B.J."/>
            <person name="Hornburger P."/>
            <person name="Mueller R.-W."/>
            <person name="Bruemmer F."/>
            <person name="Labrenz M."/>
            <person name="Spormann A.M."/>
            <person name="Op Den Camp H."/>
            <person name="Overmann J."/>
            <person name="Amann R."/>
            <person name="Jetten M.S.M."/>
            <person name="Mascher T."/>
            <person name="Medema M.H."/>
            <person name="Devos D.P."/>
            <person name="Kaster A.-K."/>
            <person name="Ovreas L."/>
            <person name="Rohde M."/>
            <person name="Galperin M.Y."/>
            <person name="Jogler C."/>
        </authorList>
    </citation>
    <scope>NUCLEOTIDE SEQUENCE [LARGE SCALE GENOMIC DNA]</scope>
    <source>
        <strain evidence="1 2">CA13</strain>
    </source>
</reference>
<gene>
    <name evidence="1" type="ORF">CA13_09460</name>
</gene>
<dbReference type="Proteomes" id="UP000315010">
    <property type="component" value="Unassembled WGS sequence"/>
</dbReference>
<dbReference type="AlphaFoldDB" id="A0A5C5YX03"/>